<dbReference type="RefSeq" id="WP_242844465.1">
    <property type="nucleotide sequence ID" value="NZ_CACRSX010000039.1"/>
</dbReference>
<dbReference type="SMART" id="SM00460">
    <property type="entry name" value="TGc"/>
    <property type="match status" value="1"/>
</dbReference>
<feature type="domain" description="Transglutaminase-like" evidence="1">
    <location>
        <begin position="206"/>
        <end position="275"/>
    </location>
</feature>
<dbReference type="Proteomes" id="UP000095598">
    <property type="component" value="Unassembled WGS sequence"/>
</dbReference>
<gene>
    <name evidence="2" type="ORF">ERS852425_01477</name>
</gene>
<evidence type="ECO:0000313" key="2">
    <source>
        <dbReference type="EMBL" id="CUM92244.1"/>
    </source>
</evidence>
<dbReference type="GO" id="GO:0006508">
    <property type="term" value="P:proteolysis"/>
    <property type="evidence" value="ECO:0007669"/>
    <property type="project" value="UniProtKB-KW"/>
</dbReference>
<reference evidence="2 3" key="1">
    <citation type="submission" date="2015-09" db="EMBL/GenBank/DDBJ databases">
        <authorList>
            <consortium name="Pathogen Informatics"/>
        </authorList>
    </citation>
    <scope>NUCLEOTIDE SEQUENCE [LARGE SCALE GENOMIC DNA]</scope>
    <source>
        <strain evidence="2 3">2789STDY5608868</strain>
    </source>
</reference>
<keyword evidence="2" id="KW-0378">Hydrolase</keyword>
<accession>A0A173SNI1</accession>
<dbReference type="InterPro" id="IPR002931">
    <property type="entry name" value="Transglutaminase-like"/>
</dbReference>
<proteinExistence type="predicted"/>
<dbReference type="EMBL" id="CYXT01000009">
    <property type="protein sequence ID" value="CUM92244.1"/>
    <property type="molecule type" value="Genomic_DNA"/>
</dbReference>
<organism evidence="2 3">
    <name type="scientific">Anaerostipes hadrus</name>
    <dbReference type="NCBI Taxonomy" id="649756"/>
    <lineage>
        <taxon>Bacteria</taxon>
        <taxon>Bacillati</taxon>
        <taxon>Bacillota</taxon>
        <taxon>Clostridia</taxon>
        <taxon>Lachnospirales</taxon>
        <taxon>Lachnospiraceae</taxon>
        <taxon>Anaerostipes</taxon>
    </lineage>
</organism>
<dbReference type="Pfam" id="PF01841">
    <property type="entry name" value="Transglut_core"/>
    <property type="match status" value="1"/>
</dbReference>
<dbReference type="GO" id="GO:0008233">
    <property type="term" value="F:peptidase activity"/>
    <property type="evidence" value="ECO:0007669"/>
    <property type="project" value="UniProtKB-KW"/>
</dbReference>
<dbReference type="PANTHER" id="PTHR33490:SF6">
    <property type="entry name" value="SLL1049 PROTEIN"/>
    <property type="match status" value="1"/>
</dbReference>
<dbReference type="AlphaFoldDB" id="A0A173SNI1"/>
<protein>
    <submittedName>
        <fullName evidence="2">Uncharacterized protein involved in cytokinesis, contains TGc (Transglutaminase/protease-like) domain</fullName>
    </submittedName>
</protein>
<name>A0A173SNI1_ANAHA</name>
<evidence type="ECO:0000313" key="3">
    <source>
        <dbReference type="Proteomes" id="UP000095598"/>
    </source>
</evidence>
<dbReference type="SUPFAM" id="SSF54001">
    <property type="entry name" value="Cysteine proteinases"/>
    <property type="match status" value="1"/>
</dbReference>
<keyword evidence="2" id="KW-0645">Protease</keyword>
<dbReference type="PANTHER" id="PTHR33490">
    <property type="entry name" value="BLR5614 PROTEIN-RELATED"/>
    <property type="match status" value="1"/>
</dbReference>
<evidence type="ECO:0000259" key="1">
    <source>
        <dbReference type="SMART" id="SM00460"/>
    </source>
</evidence>
<dbReference type="InterPro" id="IPR038765">
    <property type="entry name" value="Papain-like_cys_pep_sf"/>
</dbReference>
<dbReference type="Gene3D" id="3.10.620.30">
    <property type="match status" value="1"/>
</dbReference>
<sequence>MKYVTKIILIMTCLIIMLPFGGCVRKKQVTAQKAGVLKPEAPGKEVLDHGEAVVDISNVAQGYVALRYKGSVKKISVEVIGKNNKVYKYFIERTKEPAYFPLTSGNGTYQISVYENVQDDEYSVLMMDSFEVKLKNKFLPFLYPNQYVEFTSKTKAVKEAKKLAKGSKDDLAIVKAVYNYVVKNVKYDDEKAQNVQSGYLPSVDETLKTKKGICFDYAALMTAMLRSQGIPTKLEIGYSGDIYHAWISTWLNEKGWVDNIIQFDGKSWELMDPTLAANSDNKEDVKEYIGNGEHYVLQYSY</sequence>